<comment type="caution">
    <text evidence="2">The sequence shown here is derived from an EMBL/GenBank/DDBJ whole genome shotgun (WGS) entry which is preliminary data.</text>
</comment>
<dbReference type="Proteomes" id="UP001551189">
    <property type="component" value="Unassembled WGS sequence"/>
</dbReference>
<feature type="domain" description="DUF7691" evidence="1">
    <location>
        <begin position="1"/>
        <end position="201"/>
    </location>
</feature>
<organism evidence="2 3">
    <name type="scientific">Streptomyces neyagawaensis</name>
    <dbReference type="NCBI Taxonomy" id="42238"/>
    <lineage>
        <taxon>Bacteria</taxon>
        <taxon>Bacillati</taxon>
        <taxon>Actinomycetota</taxon>
        <taxon>Actinomycetes</taxon>
        <taxon>Kitasatosporales</taxon>
        <taxon>Streptomycetaceae</taxon>
        <taxon>Streptomyces</taxon>
    </lineage>
</organism>
<evidence type="ECO:0000313" key="3">
    <source>
        <dbReference type="Proteomes" id="UP001551189"/>
    </source>
</evidence>
<accession>A0ABV3B2K8</accession>
<dbReference type="RefSeq" id="WP_359697715.1">
    <property type="nucleotide sequence ID" value="NZ_JBEYXT010000103.1"/>
</dbReference>
<evidence type="ECO:0000313" key="2">
    <source>
        <dbReference type="EMBL" id="MEU6803683.1"/>
    </source>
</evidence>
<gene>
    <name evidence="2" type="ORF">ABZ931_22115</name>
</gene>
<dbReference type="InterPro" id="IPR056108">
    <property type="entry name" value="DUF7691"/>
</dbReference>
<keyword evidence="3" id="KW-1185">Reference proteome</keyword>
<name>A0ABV3B2K8_9ACTN</name>
<dbReference type="Pfam" id="PF24740">
    <property type="entry name" value="DUF7691"/>
    <property type="match status" value="1"/>
</dbReference>
<protein>
    <recommendedName>
        <fullName evidence="1">DUF7691 domain-containing protein</fullName>
    </recommendedName>
</protein>
<proteinExistence type="predicted"/>
<sequence length="203" mass="22128">MGSSLSVYLLDVAATRALVGSRDEQLLEVVRDRFGDDLARDDDWFRSEIEDGAPTAYEALRAVVHGGPFSDDKQYAFQYGYAYQRLCSLTGSFLANSSFTPHRGDWLSVVDEGLTALGITAVSVAAFEYGDLPAPLPGSYPPGCGEWTHEQCLRALEQFEATKAKGGTPPPLDPEVVEAVMQCLGWLRHAESRPGFGVIGFKF</sequence>
<dbReference type="EMBL" id="JBEYXT010000103">
    <property type="protein sequence ID" value="MEU6803683.1"/>
    <property type="molecule type" value="Genomic_DNA"/>
</dbReference>
<reference evidence="2 3" key="1">
    <citation type="submission" date="2024-06" db="EMBL/GenBank/DDBJ databases">
        <title>The Natural Products Discovery Center: Release of the First 8490 Sequenced Strains for Exploring Actinobacteria Biosynthetic Diversity.</title>
        <authorList>
            <person name="Kalkreuter E."/>
            <person name="Kautsar S.A."/>
            <person name="Yang D."/>
            <person name="Bader C.D."/>
            <person name="Teijaro C.N."/>
            <person name="Fluegel L."/>
            <person name="Davis C.M."/>
            <person name="Simpson J.R."/>
            <person name="Lauterbach L."/>
            <person name="Steele A.D."/>
            <person name="Gui C."/>
            <person name="Meng S."/>
            <person name="Li G."/>
            <person name="Viehrig K."/>
            <person name="Ye F."/>
            <person name="Su P."/>
            <person name="Kiefer A.F."/>
            <person name="Nichols A."/>
            <person name="Cepeda A.J."/>
            <person name="Yan W."/>
            <person name="Fan B."/>
            <person name="Jiang Y."/>
            <person name="Adhikari A."/>
            <person name="Zheng C.-J."/>
            <person name="Schuster L."/>
            <person name="Cowan T.M."/>
            <person name="Smanski M.J."/>
            <person name="Chevrette M.G."/>
            <person name="De Carvalho L.P.S."/>
            <person name="Shen B."/>
        </authorList>
    </citation>
    <scope>NUCLEOTIDE SEQUENCE [LARGE SCALE GENOMIC DNA]</scope>
    <source>
        <strain evidence="2 3">NPDC046851</strain>
    </source>
</reference>
<evidence type="ECO:0000259" key="1">
    <source>
        <dbReference type="Pfam" id="PF24740"/>
    </source>
</evidence>